<protein>
    <submittedName>
        <fullName evidence="2">Uncharacterized protein</fullName>
    </submittedName>
</protein>
<dbReference type="Proteomes" id="UP001221757">
    <property type="component" value="Unassembled WGS sequence"/>
</dbReference>
<dbReference type="EMBL" id="JARKIE010000149">
    <property type="protein sequence ID" value="KAJ7675349.1"/>
    <property type="molecule type" value="Genomic_DNA"/>
</dbReference>
<evidence type="ECO:0000313" key="3">
    <source>
        <dbReference type="Proteomes" id="UP001221757"/>
    </source>
</evidence>
<evidence type="ECO:0000256" key="1">
    <source>
        <dbReference type="SAM" id="MobiDB-lite"/>
    </source>
</evidence>
<feature type="region of interest" description="Disordered" evidence="1">
    <location>
        <begin position="92"/>
        <end position="121"/>
    </location>
</feature>
<dbReference type="AlphaFoldDB" id="A0AAD7D630"/>
<sequence length="166" mass="18285">MTPHHSRSIQAIQLSFHQANDQMRARHQGGHLSANLNRREGENTRKSIGIPAPPSPGWGPDPGPLICTHWASLRFLCTASCAEIPSCEQTVSMKGDEEQKQKATYSAARLPTPPFGRETPEEYGRVVNAKRGIRALSVSSAGVLTLERGRCRMGEGEAEVERRWAE</sequence>
<proteinExistence type="predicted"/>
<keyword evidence="3" id="KW-1185">Reference proteome</keyword>
<comment type="caution">
    <text evidence="2">The sequence shown here is derived from an EMBL/GenBank/DDBJ whole genome shotgun (WGS) entry which is preliminary data.</text>
</comment>
<accession>A0AAD7D630</accession>
<evidence type="ECO:0000313" key="2">
    <source>
        <dbReference type="EMBL" id="KAJ7675349.1"/>
    </source>
</evidence>
<reference evidence="2" key="1">
    <citation type="submission" date="2023-03" db="EMBL/GenBank/DDBJ databases">
        <title>Massive genome expansion in bonnet fungi (Mycena s.s.) driven by repeated elements and novel gene families across ecological guilds.</title>
        <authorList>
            <consortium name="Lawrence Berkeley National Laboratory"/>
            <person name="Harder C.B."/>
            <person name="Miyauchi S."/>
            <person name="Viragh M."/>
            <person name="Kuo A."/>
            <person name="Thoen E."/>
            <person name="Andreopoulos B."/>
            <person name="Lu D."/>
            <person name="Skrede I."/>
            <person name="Drula E."/>
            <person name="Henrissat B."/>
            <person name="Morin E."/>
            <person name="Kohler A."/>
            <person name="Barry K."/>
            <person name="LaButti K."/>
            <person name="Morin E."/>
            <person name="Salamov A."/>
            <person name="Lipzen A."/>
            <person name="Mereny Z."/>
            <person name="Hegedus B."/>
            <person name="Baldrian P."/>
            <person name="Stursova M."/>
            <person name="Weitz H."/>
            <person name="Taylor A."/>
            <person name="Grigoriev I.V."/>
            <person name="Nagy L.G."/>
            <person name="Martin F."/>
            <person name="Kauserud H."/>
        </authorList>
    </citation>
    <scope>NUCLEOTIDE SEQUENCE</scope>
    <source>
        <strain evidence="2">CBHHK067</strain>
    </source>
</reference>
<feature type="region of interest" description="Disordered" evidence="1">
    <location>
        <begin position="22"/>
        <end position="59"/>
    </location>
</feature>
<name>A0AAD7D630_MYCRO</name>
<gene>
    <name evidence="2" type="ORF">B0H17DRAFT_1140284</name>
</gene>
<organism evidence="2 3">
    <name type="scientific">Mycena rosella</name>
    <name type="common">Pink bonnet</name>
    <name type="synonym">Agaricus rosellus</name>
    <dbReference type="NCBI Taxonomy" id="1033263"/>
    <lineage>
        <taxon>Eukaryota</taxon>
        <taxon>Fungi</taxon>
        <taxon>Dikarya</taxon>
        <taxon>Basidiomycota</taxon>
        <taxon>Agaricomycotina</taxon>
        <taxon>Agaricomycetes</taxon>
        <taxon>Agaricomycetidae</taxon>
        <taxon>Agaricales</taxon>
        <taxon>Marasmiineae</taxon>
        <taxon>Mycenaceae</taxon>
        <taxon>Mycena</taxon>
    </lineage>
</organism>